<dbReference type="AlphaFoldDB" id="A0A9X2FCQ2"/>
<comment type="caution">
    <text evidence="2">The sequence shown here is derived from an EMBL/GenBank/DDBJ whole genome shotgun (WGS) entry which is preliminary data.</text>
</comment>
<evidence type="ECO:0000313" key="3">
    <source>
        <dbReference type="Proteomes" id="UP001155241"/>
    </source>
</evidence>
<dbReference type="EMBL" id="JAMXLR010000061">
    <property type="protein sequence ID" value="MCO6045652.1"/>
    <property type="molecule type" value="Genomic_DNA"/>
</dbReference>
<protein>
    <submittedName>
        <fullName evidence="2">Pilus assembly protein</fullName>
    </submittedName>
</protein>
<sequence length="162" mass="17165">MEFAISLPVLMLVVFGGIEFSRANVLINTAKMAAAEGARRGIVLGTTASDIEATVDNELSKVGVAHADVVVDPPVVNDDTKVVTVGLSIPLDARNGYVTPRFFLGKNVWKITSIPREAKNDAQMEDLLNAAYNNMKGKLNAKAKAAQKALDNANTNSPLAGN</sequence>
<keyword evidence="3" id="KW-1185">Reference proteome</keyword>
<feature type="domain" description="TadE-like" evidence="1">
    <location>
        <begin position="2"/>
        <end position="39"/>
    </location>
</feature>
<gene>
    <name evidence="2" type="ORF">NG895_17275</name>
</gene>
<reference evidence="2" key="1">
    <citation type="submission" date="2022-06" db="EMBL/GenBank/DDBJ databases">
        <title>Aeoliella straminimaris, a novel planctomycete from sediments.</title>
        <authorList>
            <person name="Vitorino I.R."/>
            <person name="Lage O.M."/>
        </authorList>
    </citation>
    <scope>NUCLEOTIDE SEQUENCE</scope>
    <source>
        <strain evidence="2">ICT_H6.2</strain>
    </source>
</reference>
<dbReference type="Proteomes" id="UP001155241">
    <property type="component" value="Unassembled WGS sequence"/>
</dbReference>
<name>A0A9X2FCQ2_9BACT</name>
<organism evidence="2 3">
    <name type="scientific">Aeoliella straminimaris</name>
    <dbReference type="NCBI Taxonomy" id="2954799"/>
    <lineage>
        <taxon>Bacteria</taxon>
        <taxon>Pseudomonadati</taxon>
        <taxon>Planctomycetota</taxon>
        <taxon>Planctomycetia</taxon>
        <taxon>Pirellulales</taxon>
        <taxon>Lacipirellulaceae</taxon>
        <taxon>Aeoliella</taxon>
    </lineage>
</organism>
<dbReference type="InterPro" id="IPR012495">
    <property type="entry name" value="TadE-like_dom"/>
</dbReference>
<accession>A0A9X2FCQ2</accession>
<dbReference type="Pfam" id="PF07811">
    <property type="entry name" value="TadE"/>
    <property type="match status" value="1"/>
</dbReference>
<evidence type="ECO:0000313" key="2">
    <source>
        <dbReference type="EMBL" id="MCO6045652.1"/>
    </source>
</evidence>
<proteinExistence type="predicted"/>
<evidence type="ECO:0000259" key="1">
    <source>
        <dbReference type="Pfam" id="PF07811"/>
    </source>
</evidence>